<dbReference type="PANTHER" id="PTHR36251">
    <property type="entry name" value="FELS-1 PROPHAGE HOST SPECIFICITY PROTEIN-RELATED"/>
    <property type="match status" value="1"/>
</dbReference>
<dbReference type="RefSeq" id="WP_079791449.1">
    <property type="nucleotide sequence ID" value="NZ_MXLQ01000006.1"/>
</dbReference>
<dbReference type="InterPro" id="IPR055383">
    <property type="entry name" value="FN3-1_GpJ"/>
</dbReference>
<dbReference type="Gene3D" id="2.60.40.10">
    <property type="entry name" value="Immunoglobulins"/>
    <property type="match status" value="1"/>
</dbReference>
<evidence type="ECO:0000259" key="1">
    <source>
        <dbReference type="PROSITE" id="PS50853"/>
    </source>
</evidence>
<dbReference type="InterPro" id="IPR057587">
    <property type="entry name" value="GpJ_Ig_second"/>
</dbReference>
<dbReference type="InterPro" id="IPR021034">
    <property type="entry name" value="GpJ_C"/>
</dbReference>
<dbReference type="PROSITE" id="PS50853">
    <property type="entry name" value="FN3"/>
    <property type="match status" value="1"/>
</dbReference>
<dbReference type="Pfam" id="PF12421">
    <property type="entry name" value="Ig_GpJ_C"/>
    <property type="match status" value="1"/>
</dbReference>
<gene>
    <name evidence="2" type="ORF">G5T75_003433</name>
</gene>
<dbReference type="Pfam" id="PF24421">
    <property type="entry name" value="Ig_J"/>
    <property type="match status" value="1"/>
</dbReference>
<dbReference type="Pfam" id="PF24801">
    <property type="entry name" value="FNIII-A_GpJ"/>
    <property type="match status" value="1"/>
</dbReference>
<dbReference type="InterPro" id="IPR003961">
    <property type="entry name" value="FN3_dom"/>
</dbReference>
<dbReference type="InterPro" id="IPR013783">
    <property type="entry name" value="Ig-like_fold"/>
</dbReference>
<proteinExistence type="predicted"/>
<dbReference type="PANTHER" id="PTHR36251:SF2">
    <property type="entry name" value="GIFSY-2 PROPHAGE HOST SPECIFICITY PROTEIN J, PHAGE LAMBDA"/>
    <property type="match status" value="1"/>
</dbReference>
<reference evidence="2" key="2">
    <citation type="submission" date="2020-02" db="EMBL/GenBank/DDBJ databases">
        <authorList>
            <consortium name="NCBI Pathogen Detection Project"/>
        </authorList>
    </citation>
    <scope>NUCLEOTIDE SEQUENCE</scope>
    <source>
        <strain evidence="2">MA.MZ045</strain>
    </source>
</reference>
<sequence>MGLFGHKKQHTPHEAPDSLKSTQLLSMIDAIGEGPVWGPVNGMQSILINNTPLVNADGSYNIHGVTVIYRAGERTQTAPEGFEASGAETLLGVEVKHDNPITHTITSKEIDRLRLTFGTPFLQESNSKGDREETTVNFQFQIQRNGVWVTEKDIYIHGKTTTQFLASVVLDNLPPRPFNVRMVRITPDSTTDQLQNKTLWSSYTEIIDIKQTYPNTALMGLQVDAEQFGGQQITVNYHIRGRIVRVPSNYDPEARTYTGLWDGTFKDAYTNNPAWCLLDLLTHPLYGLGRRIGISDVDKWALYIIAQYCDQQVPDGFGGQEPRMTLNAYLATQRKAHDVIGDFCSVMRCMPVWNGQSMTFVQDRPQDKVWTYTNSNVVNGQFNYSFSALKDRHNAVEVRYTDPMNGWKTSTELVEDHAAQARYGRNLLKMDAFGCTSRGQAHRMGLWAIQTELLETRTVDFSVGAEGLRHTPGDIFEICDSDYAGTSIGGRVVAVDADTHTLTLDRDVELPASGVATLSVIGADGLPVSVPVQGHPAPDRVTVSMMPDGVVVNSVWGIKLPSLRRSLFRCMAVREGENNTYAITAVEHVPEKEAIVDNGAVFDPQSATLNGVIPPAVQHLTVDTSPDNRLYQARATWDTPRVVKGVRFVVRLTTGSGKDDDPVRLVTTATTSETQYAFHTLPLGDYTLTVRAMNGFGQQGEPASVNFSIQAPEAPTTIELTPGYFQITVTPHQTYYHPDVKYEFWYSDTPLATAAEIQSKAQYLGTGQFWIRGNIKPLHDAWFYVRSVNLVGKSAFAEATGQASSDAEGYLQFFNRKIQQTQLAKELLDKMDNTALKRDIAAISRTVGDTKNEIEQTVSKTLESQSATISQIQKVQTDTSNNLSALYMLKVQKTENGIPYVAGIGAGIEDTEGQTLSQILLNADRIAMINPGNGNTTPMFVAQGDQIFMNEVLMKYLSAPTITSGGYPPVFSLTPDGKVTAKSADITGNINALSGTLSNVHILENCRVDGTISASHIEGDIAKVHNVSFPALQEVKYQHWFTERTVTVLDDQSFNRDLVILPVFYSGVIFVGSDKSRAYSRCRFIVSVNDKEIFRNDIEVKTTGEVGSDFSELGKSAPFSYFKNMPPGAGNIILKFRIEIYMWNTAAGYVTSGINIMTMKSSQSGFIES</sequence>
<dbReference type="Pfam" id="PF13550">
    <property type="entry name" value="Phage-tail_3"/>
    <property type="match status" value="1"/>
</dbReference>
<organism evidence="2">
    <name type="scientific">Salmonella enterica</name>
    <name type="common">Salmonella choleraesuis</name>
    <dbReference type="NCBI Taxonomy" id="28901"/>
    <lineage>
        <taxon>Bacteria</taxon>
        <taxon>Pseudomonadati</taxon>
        <taxon>Pseudomonadota</taxon>
        <taxon>Gammaproteobacteria</taxon>
        <taxon>Enterobacterales</taxon>
        <taxon>Enterobacteriaceae</taxon>
        <taxon>Salmonella</taxon>
    </lineage>
</organism>
<name>A0A754B3Z1_SALER</name>
<comment type="caution">
    <text evidence="2">The sequence shown here is derived from an EMBL/GenBank/DDBJ whole genome shotgun (WGS) entry which is preliminary data.</text>
</comment>
<protein>
    <submittedName>
        <fullName evidence="2">Host specificity protein J</fullName>
    </submittedName>
</protein>
<evidence type="ECO:0000313" key="2">
    <source>
        <dbReference type="EMBL" id="HAF8579489.1"/>
    </source>
</evidence>
<dbReference type="Pfam" id="PF09327">
    <property type="entry name" value="Phage_Tail_Tip"/>
    <property type="match status" value="1"/>
</dbReference>
<dbReference type="InterPro" id="IPR032876">
    <property type="entry name" value="J_dom"/>
</dbReference>
<dbReference type="EMBL" id="DAAWNC010000008">
    <property type="protein sequence ID" value="HAF8579489.1"/>
    <property type="molecule type" value="Genomic_DNA"/>
</dbReference>
<dbReference type="InterPro" id="IPR053171">
    <property type="entry name" value="Viral_Tip_Attach_Protein"/>
</dbReference>
<dbReference type="InterPro" id="IPR015406">
    <property type="entry name" value="GpJ_CSF"/>
</dbReference>
<reference evidence="2" key="1">
    <citation type="journal article" date="2018" name="Genome Biol.">
        <title>SKESA: strategic k-mer extension for scrupulous assemblies.</title>
        <authorList>
            <person name="Souvorov A."/>
            <person name="Agarwala R."/>
            <person name="Lipman D.J."/>
        </authorList>
    </citation>
    <scope>NUCLEOTIDE SEQUENCE</scope>
    <source>
        <strain evidence="2">MA.MZ045</strain>
    </source>
</reference>
<dbReference type="InterPro" id="IPR055385">
    <property type="entry name" value="GpJ_HDII-ins2"/>
</dbReference>
<dbReference type="AlphaFoldDB" id="A0A754B3Z1"/>
<accession>A0A754B3Z1</accession>
<feature type="domain" description="Fibronectin type-III" evidence="1">
    <location>
        <begin position="711"/>
        <end position="808"/>
    </location>
</feature>
<dbReference type="Pfam" id="PF24489">
    <property type="entry name" value="Ig_J_second"/>
    <property type="match status" value="1"/>
</dbReference>
<dbReference type="CDD" id="cd00063">
    <property type="entry name" value="FN3"/>
    <property type="match status" value="1"/>
</dbReference>